<evidence type="ECO:0000256" key="1">
    <source>
        <dbReference type="SAM" id="MobiDB-lite"/>
    </source>
</evidence>
<dbReference type="InterPro" id="IPR009317">
    <property type="entry name" value="ChaB"/>
</dbReference>
<evidence type="ECO:0000313" key="7">
    <source>
        <dbReference type="Proteomes" id="UP000282731"/>
    </source>
</evidence>
<feature type="region of interest" description="Disordered" evidence="1">
    <location>
        <begin position="56"/>
        <end position="138"/>
    </location>
</feature>
<dbReference type="EMBL" id="NRHA01000011">
    <property type="protein sequence ID" value="PCC54096.1"/>
    <property type="molecule type" value="Genomic_DNA"/>
</dbReference>
<reference evidence="3 7" key="5">
    <citation type="submission" date="2019-01" db="EMBL/GenBank/DDBJ databases">
        <title>Comparative genomic analysis of Brevibacterium aurantiacum sheds light on its evolution and its adaptation to smear-ripened cheeses.</title>
        <authorList>
            <person name="Moineau S."/>
        </authorList>
    </citation>
    <scope>NUCLEOTIDE SEQUENCE [LARGE SCALE GENOMIC DNA]</scope>
    <source>
        <strain evidence="3 7">SMQ-1420</strain>
    </source>
</reference>
<evidence type="ECO:0000313" key="6">
    <source>
        <dbReference type="Proteomes" id="UP000217881"/>
    </source>
</evidence>
<dbReference type="OrthoDB" id="3731224at2"/>
<dbReference type="Proteomes" id="UP000217881">
    <property type="component" value="Unassembled WGS sequence"/>
</dbReference>
<dbReference type="eggNOG" id="COG4572">
    <property type="taxonomic scope" value="Bacteria"/>
</dbReference>
<dbReference type="SUPFAM" id="SSF140376">
    <property type="entry name" value="ChaB-like"/>
    <property type="match status" value="1"/>
</dbReference>
<feature type="compositionally biased region" description="Basic and acidic residues" evidence="1">
    <location>
        <begin position="56"/>
        <end position="68"/>
    </location>
</feature>
<dbReference type="InterPro" id="IPR037205">
    <property type="entry name" value="ChaB_sf"/>
</dbReference>
<feature type="region of interest" description="Disordered" evidence="1">
    <location>
        <begin position="1"/>
        <end position="25"/>
    </location>
</feature>
<reference evidence="5" key="2">
    <citation type="submission" date="2016-09" db="EMBL/GenBank/DDBJ databases">
        <title>Complete Genome Sequence of Brevibacterium linens SMQ-1335.</title>
        <authorList>
            <person name="de Melo A.G."/>
            <person name="Labrie S.J."/>
            <person name="Dumaresq J."/>
            <person name="Roberts R.J."/>
            <person name="Tremblay D.M."/>
            <person name="Moineau S."/>
        </authorList>
    </citation>
    <scope>NUCLEOTIDE SEQUENCE [LARGE SCALE GENOMIC DNA]</scope>
    <source>
        <strain evidence="5">SMQ-1335</strain>
    </source>
</reference>
<dbReference type="Pfam" id="PF06150">
    <property type="entry name" value="ChaB"/>
    <property type="match status" value="1"/>
</dbReference>
<feature type="compositionally biased region" description="Basic and acidic residues" evidence="1">
    <location>
        <begin position="118"/>
        <end position="138"/>
    </location>
</feature>
<reference evidence="3 7" key="4">
    <citation type="submission" date="2017-12" db="EMBL/GenBank/DDBJ databases">
        <authorList>
            <person name="Levesque S."/>
        </authorList>
    </citation>
    <scope>NUCLEOTIDE SEQUENCE [LARGE SCALE GENOMIC DNA]</scope>
    <source>
        <strain evidence="3 7">SMQ-1420</strain>
    </source>
</reference>
<evidence type="ECO:0000313" key="3">
    <source>
        <dbReference type="EMBL" id="AZT99229.1"/>
    </source>
</evidence>
<organism evidence="2 5">
    <name type="scientific">Brevibacterium aurantiacum</name>
    <dbReference type="NCBI Taxonomy" id="273384"/>
    <lineage>
        <taxon>Bacteria</taxon>
        <taxon>Bacillati</taxon>
        <taxon>Actinomycetota</taxon>
        <taxon>Actinomycetes</taxon>
        <taxon>Micrococcales</taxon>
        <taxon>Brevibacteriaceae</taxon>
        <taxon>Brevibacterium</taxon>
    </lineage>
</organism>
<dbReference type="AlphaFoldDB" id="A0A1D7W724"/>
<dbReference type="RefSeq" id="WP_069601425.1">
    <property type="nucleotide sequence ID" value="NZ_CP017150.1"/>
</dbReference>
<evidence type="ECO:0000313" key="5">
    <source>
        <dbReference type="Proteomes" id="UP000094793"/>
    </source>
</evidence>
<name>A0A1D7W724_BREAU</name>
<evidence type="ECO:0000313" key="2">
    <source>
        <dbReference type="EMBL" id="AOP54801.1"/>
    </source>
</evidence>
<accession>A0A1D7W724</accession>
<reference evidence="2" key="1">
    <citation type="submission" date="2016-09" db="EMBL/GenBank/DDBJ databases">
        <title>Complete Genome Sequence of Brevibacterium aurantiacum SMQ-1335.</title>
        <authorList>
            <person name="de Melo A.G."/>
            <person name="Labrie S.J."/>
            <person name="Dumaresq J."/>
            <person name="Roberts R.J."/>
            <person name="Tremblay D.M."/>
            <person name="Moineau S."/>
        </authorList>
    </citation>
    <scope>NUCLEOTIDE SEQUENCE</scope>
    <source>
        <strain evidence="2">SMQ-1335</strain>
    </source>
</reference>
<dbReference type="Gene3D" id="1.10.1740.70">
    <property type="entry name" value="ChaB"/>
    <property type="match status" value="1"/>
</dbReference>
<dbReference type="EMBL" id="CP025334">
    <property type="protein sequence ID" value="AZT99229.1"/>
    <property type="molecule type" value="Genomic_DNA"/>
</dbReference>
<dbReference type="Proteomes" id="UP000282731">
    <property type="component" value="Chromosome"/>
</dbReference>
<evidence type="ECO:0000313" key="4">
    <source>
        <dbReference type="EMBL" id="PCC54096.1"/>
    </source>
</evidence>
<accession>A0A2A3ZRF3</accession>
<dbReference type="PATRIC" id="fig|1703.10.peg.3205"/>
<gene>
    <name evidence="2" type="ORF">BLSMQ_3099</name>
    <name evidence="4" type="ORF">CIK59_09885</name>
    <name evidence="3" type="ORF">CXR27_15900</name>
</gene>
<sequence length="138" mass="15265">MPKLSSAGVPKKSELPATLRHSDAKAQRTFAKAYDSAMEEYDDEERAHRVAYDALKHTHEKVGDKWEPKSTSGPSDAQAKGGKNTDRPTAGGVDANATKDHLYQQATRLKIPGRSKMSKNELIDALERESSRQTKKND</sequence>
<reference evidence="4 6" key="3">
    <citation type="journal article" date="2017" name="Elife">
        <title>Extensive horizontal gene transfer in cheese-associated bacteria.</title>
        <authorList>
            <person name="Bonham K.S."/>
            <person name="Wolfe B.E."/>
            <person name="Dutton R.J."/>
        </authorList>
    </citation>
    <scope>NUCLEOTIDE SEQUENCE [LARGE SCALE GENOMIC DNA]</scope>
    <source>
        <strain evidence="4 6">738_8</strain>
    </source>
</reference>
<proteinExistence type="predicted"/>
<dbReference type="EMBL" id="CP017150">
    <property type="protein sequence ID" value="AOP54801.1"/>
    <property type="molecule type" value="Genomic_DNA"/>
</dbReference>
<dbReference type="Proteomes" id="UP000094793">
    <property type="component" value="Chromosome"/>
</dbReference>
<protein>
    <submittedName>
        <fullName evidence="3">Cation transport regulator ChaB</fullName>
    </submittedName>
</protein>
<dbReference type="KEGG" id="blin:BLSMQ_3099"/>